<dbReference type="AlphaFoldDB" id="A0A973AA09"/>
<dbReference type="EMBL" id="JABMOJ010000581">
    <property type="protein sequence ID" value="NQV66780.1"/>
    <property type="molecule type" value="Genomic_DNA"/>
</dbReference>
<dbReference type="InterPro" id="IPR005829">
    <property type="entry name" value="Sugar_transporter_CS"/>
</dbReference>
<gene>
    <name evidence="9" type="ORF">HQ497_15580</name>
</gene>
<dbReference type="PANTHER" id="PTHR23517">
    <property type="entry name" value="RESISTANCE PROTEIN MDTM, PUTATIVE-RELATED-RELATED"/>
    <property type="match status" value="1"/>
</dbReference>
<evidence type="ECO:0000256" key="6">
    <source>
        <dbReference type="ARBA" id="ARBA00023136"/>
    </source>
</evidence>
<organism evidence="9 10">
    <name type="scientific">SAR86 cluster bacterium</name>
    <dbReference type="NCBI Taxonomy" id="2030880"/>
    <lineage>
        <taxon>Bacteria</taxon>
        <taxon>Pseudomonadati</taxon>
        <taxon>Pseudomonadota</taxon>
        <taxon>Gammaproteobacteria</taxon>
        <taxon>SAR86 cluster</taxon>
    </lineage>
</organism>
<dbReference type="InterPro" id="IPR011701">
    <property type="entry name" value="MFS"/>
</dbReference>
<evidence type="ECO:0000256" key="2">
    <source>
        <dbReference type="ARBA" id="ARBA00022448"/>
    </source>
</evidence>
<keyword evidence="2" id="KW-0813">Transport</keyword>
<dbReference type="SUPFAM" id="SSF103473">
    <property type="entry name" value="MFS general substrate transporter"/>
    <property type="match status" value="1"/>
</dbReference>
<dbReference type="InterPro" id="IPR050171">
    <property type="entry name" value="MFS_Transporters"/>
</dbReference>
<name>A0A973AA09_9GAMM</name>
<evidence type="ECO:0000256" key="1">
    <source>
        <dbReference type="ARBA" id="ARBA00004651"/>
    </source>
</evidence>
<dbReference type="Gene3D" id="1.20.1250.20">
    <property type="entry name" value="MFS general substrate transporter like domains"/>
    <property type="match status" value="2"/>
</dbReference>
<feature type="transmembrane region" description="Helical" evidence="7">
    <location>
        <begin position="367"/>
        <end position="392"/>
    </location>
</feature>
<keyword evidence="3" id="KW-1003">Cell membrane</keyword>
<evidence type="ECO:0000313" key="9">
    <source>
        <dbReference type="EMBL" id="NQV66780.1"/>
    </source>
</evidence>
<feature type="transmembrane region" description="Helical" evidence="7">
    <location>
        <begin position="169"/>
        <end position="190"/>
    </location>
</feature>
<keyword evidence="5 7" id="KW-1133">Transmembrane helix</keyword>
<feature type="transmembrane region" description="Helical" evidence="7">
    <location>
        <begin position="308"/>
        <end position="330"/>
    </location>
</feature>
<dbReference type="GO" id="GO:0005886">
    <property type="term" value="C:plasma membrane"/>
    <property type="evidence" value="ECO:0007669"/>
    <property type="project" value="UniProtKB-SubCell"/>
</dbReference>
<evidence type="ECO:0000256" key="5">
    <source>
        <dbReference type="ARBA" id="ARBA00022989"/>
    </source>
</evidence>
<dbReference type="PROSITE" id="PS00216">
    <property type="entry name" value="SUGAR_TRANSPORT_1"/>
    <property type="match status" value="1"/>
</dbReference>
<proteinExistence type="predicted"/>
<reference evidence="9" key="1">
    <citation type="submission" date="2020-05" db="EMBL/GenBank/DDBJ databases">
        <title>Sulfur intermediates as new biogeochemical hubs in an aquatic model microbial ecosystem.</title>
        <authorList>
            <person name="Vigneron A."/>
        </authorList>
    </citation>
    <scope>NUCLEOTIDE SEQUENCE</scope>
    <source>
        <strain evidence="9">Bin.250</strain>
    </source>
</reference>
<feature type="transmembrane region" description="Helical" evidence="7">
    <location>
        <begin position="106"/>
        <end position="125"/>
    </location>
</feature>
<feature type="transmembrane region" description="Helical" evidence="7">
    <location>
        <begin position="254"/>
        <end position="276"/>
    </location>
</feature>
<protein>
    <submittedName>
        <fullName evidence="9">MFS transporter</fullName>
    </submittedName>
</protein>
<feature type="transmembrane region" description="Helical" evidence="7">
    <location>
        <begin position="283"/>
        <end position="302"/>
    </location>
</feature>
<comment type="caution">
    <text evidence="9">The sequence shown here is derived from an EMBL/GenBank/DDBJ whole genome shotgun (WGS) entry which is preliminary data.</text>
</comment>
<evidence type="ECO:0000256" key="4">
    <source>
        <dbReference type="ARBA" id="ARBA00022692"/>
    </source>
</evidence>
<feature type="transmembrane region" description="Helical" evidence="7">
    <location>
        <begin position="218"/>
        <end position="234"/>
    </location>
</feature>
<feature type="transmembrane region" description="Helical" evidence="7">
    <location>
        <begin position="12"/>
        <end position="34"/>
    </location>
</feature>
<accession>A0A973AA09</accession>
<dbReference type="GO" id="GO:0022857">
    <property type="term" value="F:transmembrane transporter activity"/>
    <property type="evidence" value="ECO:0007669"/>
    <property type="project" value="InterPro"/>
</dbReference>
<comment type="subcellular location">
    <subcellularLocation>
        <location evidence="1">Cell membrane</location>
        <topology evidence="1">Multi-pass membrane protein</topology>
    </subcellularLocation>
</comment>
<evidence type="ECO:0000259" key="8">
    <source>
        <dbReference type="PROSITE" id="PS50850"/>
    </source>
</evidence>
<dbReference type="Pfam" id="PF07690">
    <property type="entry name" value="MFS_1"/>
    <property type="match status" value="1"/>
</dbReference>
<dbReference type="InterPro" id="IPR020846">
    <property type="entry name" value="MFS_dom"/>
</dbReference>
<dbReference type="PROSITE" id="PS50850">
    <property type="entry name" value="MFS"/>
    <property type="match status" value="1"/>
</dbReference>
<sequence length="400" mass="42270">MIDPPAMTTWEMYRSLLFSVYLPSFLMSICQGSVLLVIPLFALDMGASVGVAALVFSLRGLGNMTADIPAGYAASRLGDKYTMLIGIGIMIASGLLASQAETTFELAISAFCFGVAVATWLLSRLTHISEAVPLHQRGKAVSTMAGLQRFGNLLGPVASGLAADQFGFAWVFIGISIVACLAFGLIVFAVKTNKTSHHAESPSMVTLLPHIVRAHRQVFLTAGFAILCLTVLRAGRSLLIPLWGESLDLSVTDIGLIVGVAAAIDMTMFPFAGYMMDNWGRKYAAVSCLALLSIGLFSVPFSNGLWTLVIAAMIAGVGNGLGSGINMTLGADFAPPAERGEFLGVWRLMSDVGAFAGPLFMGYIANLFVLATAFSMTASIGLIGVLIMLFTVKETLVKKT</sequence>
<keyword evidence="6 7" id="KW-0472">Membrane</keyword>
<dbReference type="InterPro" id="IPR036259">
    <property type="entry name" value="MFS_trans_sf"/>
</dbReference>
<dbReference type="Proteomes" id="UP000754644">
    <property type="component" value="Unassembled WGS sequence"/>
</dbReference>
<feature type="transmembrane region" description="Helical" evidence="7">
    <location>
        <begin position="342"/>
        <end position="361"/>
    </location>
</feature>
<evidence type="ECO:0000256" key="3">
    <source>
        <dbReference type="ARBA" id="ARBA00022475"/>
    </source>
</evidence>
<keyword evidence="4 7" id="KW-0812">Transmembrane</keyword>
<feature type="domain" description="Major facilitator superfamily (MFS) profile" evidence="8">
    <location>
        <begin position="16"/>
        <end position="396"/>
    </location>
</feature>
<evidence type="ECO:0000313" key="10">
    <source>
        <dbReference type="Proteomes" id="UP000754644"/>
    </source>
</evidence>
<evidence type="ECO:0000256" key="7">
    <source>
        <dbReference type="SAM" id="Phobius"/>
    </source>
</evidence>
<feature type="transmembrane region" description="Helical" evidence="7">
    <location>
        <begin position="81"/>
        <end position="100"/>
    </location>
</feature>
<dbReference type="CDD" id="cd17325">
    <property type="entry name" value="MFS_MdtG_SLC18_like"/>
    <property type="match status" value="1"/>
</dbReference>
<dbReference type="PANTHER" id="PTHR23517:SF3">
    <property type="entry name" value="INTEGRAL MEMBRANE TRANSPORT PROTEIN"/>
    <property type="match status" value="1"/>
</dbReference>